<proteinExistence type="predicted"/>
<name>A0A518HZX6_9BACT</name>
<sequence>MTPAEIRDEILDILEDISPDEDLDDLKDEVAFREQLELDSMDFLDIVMELRKRHRVQIPEEEYGELASMASTVAYLEPKMRDIVKT</sequence>
<keyword evidence="5" id="KW-1185">Reference proteome</keyword>
<evidence type="ECO:0000256" key="1">
    <source>
        <dbReference type="ARBA" id="ARBA00022450"/>
    </source>
</evidence>
<dbReference type="RefSeq" id="WP_095741252.1">
    <property type="nucleotide sequence ID" value="NZ_CP037423.1"/>
</dbReference>
<evidence type="ECO:0000256" key="2">
    <source>
        <dbReference type="ARBA" id="ARBA00022553"/>
    </source>
</evidence>
<dbReference type="GO" id="GO:0000036">
    <property type="term" value="F:acyl carrier activity"/>
    <property type="evidence" value="ECO:0007669"/>
    <property type="project" value="TreeGrafter"/>
</dbReference>
<dbReference type="GO" id="GO:0005829">
    <property type="term" value="C:cytosol"/>
    <property type="evidence" value="ECO:0007669"/>
    <property type="project" value="TreeGrafter"/>
</dbReference>
<dbReference type="EMBL" id="CP037423">
    <property type="protein sequence ID" value="QDV46403.1"/>
    <property type="molecule type" value="Genomic_DNA"/>
</dbReference>
<dbReference type="GO" id="GO:0009245">
    <property type="term" value="P:lipid A biosynthetic process"/>
    <property type="evidence" value="ECO:0007669"/>
    <property type="project" value="TreeGrafter"/>
</dbReference>
<feature type="domain" description="Carrier" evidence="3">
    <location>
        <begin position="4"/>
        <end position="80"/>
    </location>
</feature>
<evidence type="ECO:0000259" key="3">
    <source>
        <dbReference type="PROSITE" id="PS50075"/>
    </source>
</evidence>
<dbReference type="SUPFAM" id="SSF47336">
    <property type="entry name" value="ACP-like"/>
    <property type="match status" value="1"/>
</dbReference>
<accession>A0A518HZX6</accession>
<evidence type="ECO:0000313" key="4">
    <source>
        <dbReference type="EMBL" id="QDV46403.1"/>
    </source>
</evidence>
<dbReference type="GO" id="GO:0016020">
    <property type="term" value="C:membrane"/>
    <property type="evidence" value="ECO:0007669"/>
    <property type="project" value="GOC"/>
</dbReference>
<keyword evidence="1" id="KW-0596">Phosphopantetheine</keyword>
<dbReference type="PANTHER" id="PTHR20863">
    <property type="entry name" value="ACYL CARRIER PROTEIN"/>
    <property type="match status" value="1"/>
</dbReference>
<dbReference type="InterPro" id="IPR036736">
    <property type="entry name" value="ACP-like_sf"/>
</dbReference>
<dbReference type="AlphaFoldDB" id="A0A518HZX6"/>
<dbReference type="PANTHER" id="PTHR20863:SF76">
    <property type="entry name" value="CARRIER DOMAIN-CONTAINING PROTEIN"/>
    <property type="match status" value="1"/>
</dbReference>
<protein>
    <submittedName>
        <fullName evidence="4">Acyl carrier protein</fullName>
    </submittedName>
</protein>
<dbReference type="Proteomes" id="UP000319004">
    <property type="component" value="Chromosome"/>
</dbReference>
<gene>
    <name evidence="4" type="primary">acpP_3</name>
    <name evidence="4" type="ORF">Enr13x_63120</name>
</gene>
<dbReference type="OrthoDB" id="9810922at2"/>
<dbReference type="InterPro" id="IPR009081">
    <property type="entry name" value="PP-bd_ACP"/>
</dbReference>
<dbReference type="Gene3D" id="1.10.1200.10">
    <property type="entry name" value="ACP-like"/>
    <property type="match status" value="1"/>
</dbReference>
<dbReference type="KEGG" id="snep:Enr13x_63120"/>
<reference evidence="4 5" key="1">
    <citation type="submission" date="2019-03" db="EMBL/GenBank/DDBJ databases">
        <title>Deep-cultivation of Planctomycetes and their phenomic and genomic characterization uncovers novel biology.</title>
        <authorList>
            <person name="Wiegand S."/>
            <person name="Jogler M."/>
            <person name="Boedeker C."/>
            <person name="Pinto D."/>
            <person name="Vollmers J."/>
            <person name="Rivas-Marin E."/>
            <person name="Kohn T."/>
            <person name="Peeters S.H."/>
            <person name="Heuer A."/>
            <person name="Rast P."/>
            <person name="Oberbeckmann S."/>
            <person name="Bunk B."/>
            <person name="Jeske O."/>
            <person name="Meyerdierks A."/>
            <person name="Storesund J.E."/>
            <person name="Kallscheuer N."/>
            <person name="Luecker S."/>
            <person name="Lage O.M."/>
            <person name="Pohl T."/>
            <person name="Merkel B.J."/>
            <person name="Hornburger P."/>
            <person name="Mueller R.-W."/>
            <person name="Bruemmer F."/>
            <person name="Labrenz M."/>
            <person name="Spormann A.M."/>
            <person name="Op den Camp H."/>
            <person name="Overmann J."/>
            <person name="Amann R."/>
            <person name="Jetten M.S.M."/>
            <person name="Mascher T."/>
            <person name="Medema M.H."/>
            <person name="Devos D.P."/>
            <person name="Kaster A.-K."/>
            <person name="Ovreas L."/>
            <person name="Rohde M."/>
            <person name="Galperin M.Y."/>
            <person name="Jogler C."/>
        </authorList>
    </citation>
    <scope>NUCLEOTIDE SEQUENCE [LARGE SCALE GENOMIC DNA]</scope>
    <source>
        <strain evidence="4 5">Enr13</strain>
    </source>
</reference>
<organism evidence="4 5">
    <name type="scientific">Stieleria neptunia</name>
    <dbReference type="NCBI Taxonomy" id="2527979"/>
    <lineage>
        <taxon>Bacteria</taxon>
        <taxon>Pseudomonadati</taxon>
        <taxon>Planctomycetota</taxon>
        <taxon>Planctomycetia</taxon>
        <taxon>Pirellulales</taxon>
        <taxon>Pirellulaceae</taxon>
        <taxon>Stieleria</taxon>
    </lineage>
</organism>
<evidence type="ECO:0000313" key="5">
    <source>
        <dbReference type="Proteomes" id="UP000319004"/>
    </source>
</evidence>
<dbReference type="InterPro" id="IPR003231">
    <property type="entry name" value="ACP"/>
</dbReference>
<dbReference type="GO" id="GO:0000035">
    <property type="term" value="F:acyl binding"/>
    <property type="evidence" value="ECO:0007669"/>
    <property type="project" value="TreeGrafter"/>
</dbReference>
<dbReference type="PROSITE" id="PS50075">
    <property type="entry name" value="CARRIER"/>
    <property type="match status" value="1"/>
</dbReference>
<dbReference type="Pfam" id="PF00550">
    <property type="entry name" value="PP-binding"/>
    <property type="match status" value="1"/>
</dbReference>
<keyword evidence="2" id="KW-0597">Phosphoprotein</keyword>